<keyword evidence="1" id="KW-0472">Membrane</keyword>
<comment type="caution">
    <text evidence="2">The sequence shown here is derived from an EMBL/GenBank/DDBJ whole genome shotgun (WGS) entry which is preliminary data.</text>
</comment>
<sequence>MAPVTERIKSGVRTVLSNSQYTALVIYTVALFLLGGFSLPVKIILALGAASLIYAIPVTAILVFTLLYTALLLITGRFSQTEQITELYFAVCVYVVVEMAHIAVRYFVKRTQKLLEP</sequence>
<dbReference type="EMBL" id="JYNZ01000003">
    <property type="protein sequence ID" value="KXK26799.1"/>
    <property type="molecule type" value="Genomic_DNA"/>
</dbReference>
<name>A0A136LYR7_9BACT</name>
<evidence type="ECO:0000313" key="2">
    <source>
        <dbReference type="EMBL" id="KXK26799.1"/>
    </source>
</evidence>
<reference evidence="2 3" key="1">
    <citation type="submission" date="2015-02" db="EMBL/GenBank/DDBJ databases">
        <title>Improved understanding of the partial-nitritation anammox process through 23 genomes representing the majority of the microbial community.</title>
        <authorList>
            <person name="Speth D.R."/>
            <person name="In T Zandt M."/>
            <person name="Guerrero Cruz S."/>
            <person name="Jetten M.S."/>
            <person name="Dutilh B.E."/>
        </authorList>
    </citation>
    <scope>NUCLEOTIDE SEQUENCE [LARGE SCALE GENOMIC DNA]</scope>
    <source>
        <strain evidence="2">OLB20</strain>
    </source>
</reference>
<gene>
    <name evidence="2" type="ORF">TR69_WS6001000820</name>
</gene>
<keyword evidence="1" id="KW-1133">Transmembrane helix</keyword>
<protein>
    <submittedName>
        <fullName evidence="2">Uncharacterized protein</fullName>
    </submittedName>
</protein>
<feature type="transmembrane region" description="Helical" evidence="1">
    <location>
        <begin position="51"/>
        <end position="75"/>
    </location>
</feature>
<feature type="transmembrane region" description="Helical" evidence="1">
    <location>
        <begin position="21"/>
        <end position="45"/>
    </location>
</feature>
<accession>A0A136LYR7</accession>
<evidence type="ECO:0000313" key="3">
    <source>
        <dbReference type="Proteomes" id="UP000070457"/>
    </source>
</evidence>
<dbReference type="AlphaFoldDB" id="A0A136LYR7"/>
<proteinExistence type="predicted"/>
<feature type="transmembrane region" description="Helical" evidence="1">
    <location>
        <begin position="87"/>
        <end position="108"/>
    </location>
</feature>
<dbReference type="Proteomes" id="UP000070457">
    <property type="component" value="Unassembled WGS sequence"/>
</dbReference>
<keyword evidence="1" id="KW-0812">Transmembrane</keyword>
<organism evidence="2 3">
    <name type="scientific">candidate division WS6 bacterium OLB20</name>
    <dbReference type="NCBI Taxonomy" id="1617426"/>
    <lineage>
        <taxon>Bacteria</taxon>
        <taxon>Candidatus Dojkabacteria</taxon>
    </lineage>
</organism>
<evidence type="ECO:0000256" key="1">
    <source>
        <dbReference type="SAM" id="Phobius"/>
    </source>
</evidence>
<dbReference type="STRING" id="1617426.TR69_WS6001000820"/>